<dbReference type="EMBL" id="CP014136">
    <property type="protein sequence ID" value="ATA20856.1"/>
    <property type="molecule type" value="Genomic_DNA"/>
</dbReference>
<keyword evidence="1 4" id="KW-0808">Transferase</keyword>
<keyword evidence="5" id="KW-1185">Reference proteome</keyword>
<evidence type="ECO:0000313" key="5">
    <source>
        <dbReference type="Proteomes" id="UP000217182"/>
    </source>
</evidence>
<name>A0A250B459_9GAMM</name>
<dbReference type="PROSITE" id="PS51186">
    <property type="entry name" value="GNAT"/>
    <property type="match status" value="1"/>
</dbReference>
<protein>
    <submittedName>
        <fullName evidence="4">Acetyltransferase</fullName>
    </submittedName>
</protein>
<dbReference type="PANTHER" id="PTHR43800:SF1">
    <property type="entry name" value="PEPTIDYL-LYSINE N-ACETYLTRANSFERASE YJAB"/>
    <property type="match status" value="1"/>
</dbReference>
<dbReference type="Pfam" id="PF00583">
    <property type="entry name" value="Acetyltransf_1"/>
    <property type="match status" value="1"/>
</dbReference>
<dbReference type="PANTHER" id="PTHR43800">
    <property type="entry name" value="PEPTIDYL-LYSINE N-ACETYLTRANSFERASE YJAB"/>
    <property type="match status" value="1"/>
</dbReference>
<evidence type="ECO:0000259" key="3">
    <source>
        <dbReference type="PROSITE" id="PS51186"/>
    </source>
</evidence>
<accession>A0A250B459</accession>
<dbReference type="CDD" id="cd04301">
    <property type="entry name" value="NAT_SF"/>
    <property type="match status" value="1"/>
</dbReference>
<dbReference type="KEGG" id="gqu:AWC35_16745"/>
<dbReference type="OrthoDB" id="572496at2"/>
<dbReference type="InterPro" id="IPR000182">
    <property type="entry name" value="GNAT_dom"/>
</dbReference>
<sequence>MDITISLARNEHLAALRIIELAAFETLRAGGAVTGPPAAGSIDDFNQLCHEGLLFVAFAPADIPVGFAGASIVDNWLHIAEVDVHPNWQHRGIGRRLMNTLLSAGKARGFTGATLTTDRYVPCNASFYASLGFKIVEGEGIQRRLKDLLDKEAASGMDPQRRVAMQLHY</sequence>
<dbReference type="RefSeq" id="WP_095847443.1">
    <property type="nucleotide sequence ID" value="NZ_CP014136.1"/>
</dbReference>
<feature type="domain" description="N-acetyltransferase" evidence="3">
    <location>
        <begin position="3"/>
        <end position="150"/>
    </location>
</feature>
<proteinExistence type="predicted"/>
<gene>
    <name evidence="4" type="ORF">AWC35_16745</name>
</gene>
<organism evidence="4 5">
    <name type="scientific">Gibbsiella quercinecans</name>
    <dbReference type="NCBI Taxonomy" id="929813"/>
    <lineage>
        <taxon>Bacteria</taxon>
        <taxon>Pseudomonadati</taxon>
        <taxon>Pseudomonadota</taxon>
        <taxon>Gammaproteobacteria</taxon>
        <taxon>Enterobacterales</taxon>
        <taxon>Yersiniaceae</taxon>
        <taxon>Gibbsiella</taxon>
    </lineage>
</organism>
<dbReference type="InterPro" id="IPR016181">
    <property type="entry name" value="Acyl_CoA_acyltransferase"/>
</dbReference>
<evidence type="ECO:0000256" key="1">
    <source>
        <dbReference type="ARBA" id="ARBA00022679"/>
    </source>
</evidence>
<dbReference type="AlphaFoldDB" id="A0A250B459"/>
<dbReference type="SUPFAM" id="SSF55729">
    <property type="entry name" value="Acyl-CoA N-acyltransferases (Nat)"/>
    <property type="match status" value="1"/>
</dbReference>
<keyword evidence="2" id="KW-0012">Acyltransferase</keyword>
<evidence type="ECO:0000256" key="2">
    <source>
        <dbReference type="ARBA" id="ARBA00023315"/>
    </source>
</evidence>
<dbReference type="GO" id="GO:0016747">
    <property type="term" value="F:acyltransferase activity, transferring groups other than amino-acyl groups"/>
    <property type="evidence" value="ECO:0007669"/>
    <property type="project" value="InterPro"/>
</dbReference>
<evidence type="ECO:0000313" key="4">
    <source>
        <dbReference type="EMBL" id="ATA20856.1"/>
    </source>
</evidence>
<reference evidence="4 5" key="1">
    <citation type="submission" date="2016-01" db="EMBL/GenBank/DDBJ databases">
        <authorList>
            <person name="Oliw E.H."/>
        </authorList>
    </citation>
    <scope>NUCLEOTIDE SEQUENCE [LARGE SCALE GENOMIC DNA]</scope>
    <source>
        <strain evidence="4 5">FRB97</strain>
    </source>
</reference>
<dbReference type="Gene3D" id="3.40.630.30">
    <property type="match status" value="1"/>
</dbReference>
<dbReference type="Proteomes" id="UP000217182">
    <property type="component" value="Chromosome"/>
</dbReference>